<evidence type="ECO:0000313" key="1">
    <source>
        <dbReference type="EMBL" id="ROU03344.1"/>
    </source>
</evidence>
<dbReference type="InterPro" id="IPR027266">
    <property type="entry name" value="TrmE/GcvT-like"/>
</dbReference>
<dbReference type="OrthoDB" id="7350722at2"/>
<dbReference type="EMBL" id="RDRB01000002">
    <property type="protein sequence ID" value="ROU03344.1"/>
    <property type="molecule type" value="Genomic_DNA"/>
</dbReference>
<dbReference type="SUPFAM" id="SSF103025">
    <property type="entry name" value="Folate-binding domain"/>
    <property type="match status" value="1"/>
</dbReference>
<comment type="caution">
    <text evidence="1">The sequence shown here is derived from an EMBL/GenBank/DDBJ whole genome shotgun (WGS) entry which is preliminary data.</text>
</comment>
<evidence type="ECO:0000313" key="2">
    <source>
        <dbReference type="Proteomes" id="UP000268016"/>
    </source>
</evidence>
<dbReference type="AlphaFoldDB" id="A0A3N2R7B6"/>
<organism evidence="1 2">
    <name type="scientific">Histidinibacterium lentulum</name>
    <dbReference type="NCBI Taxonomy" id="2480588"/>
    <lineage>
        <taxon>Bacteria</taxon>
        <taxon>Pseudomonadati</taxon>
        <taxon>Pseudomonadota</taxon>
        <taxon>Alphaproteobacteria</taxon>
        <taxon>Rhodobacterales</taxon>
        <taxon>Paracoccaceae</taxon>
        <taxon>Histidinibacterium</taxon>
    </lineage>
</organism>
<name>A0A3N2R7B6_9RHOB</name>
<dbReference type="Proteomes" id="UP000268016">
    <property type="component" value="Unassembled WGS sequence"/>
</dbReference>
<reference evidence="1 2" key="1">
    <citation type="submission" date="2018-10" db="EMBL/GenBank/DDBJ databases">
        <title>Histidinibacterium lentulum gen. nov., sp. nov., a marine bacterium from the culture broth of Picochlorum sp. 122.</title>
        <authorList>
            <person name="Wang G."/>
        </authorList>
    </citation>
    <scope>NUCLEOTIDE SEQUENCE [LARGE SCALE GENOMIC DNA]</scope>
    <source>
        <strain evidence="1 2">B17</strain>
    </source>
</reference>
<keyword evidence="2" id="KW-1185">Reference proteome</keyword>
<proteinExistence type="predicted"/>
<accession>A0A3N2R7B6</accession>
<sequence>MSRGPVPTIPGEGGCVARLLARDPFGGLLPLSWGQVTAMAVDPGPVTLIAPYRASVGETRDRLRAELALDWPDPGRATGSGEAALLSVGPGRALLVGVPAPDLPGAAVIDQSDGVAVVAVSGADARAVLARLVPLDLDPVAFGEGSVAATLVGHMTATLWARGEALRIVGMRSMARSLVHELERAARNVAAREAMRNR</sequence>
<dbReference type="Gene3D" id="3.30.1360.120">
    <property type="entry name" value="Probable tRNA modification gtpase trme, domain 1"/>
    <property type="match status" value="1"/>
</dbReference>
<gene>
    <name evidence="1" type="ORF">EAT49_03280</name>
</gene>
<protein>
    <submittedName>
        <fullName evidence="1">Sarcosine oxidase subunit gamma</fullName>
    </submittedName>
</protein>